<keyword evidence="3" id="KW-1185">Reference proteome</keyword>
<evidence type="ECO:0000256" key="1">
    <source>
        <dbReference type="SAM" id="MobiDB-lite"/>
    </source>
</evidence>
<dbReference type="AlphaFoldDB" id="A0AA36ED75"/>
<feature type="region of interest" description="Disordered" evidence="1">
    <location>
        <begin position="164"/>
        <end position="186"/>
    </location>
</feature>
<gene>
    <name evidence="2" type="ORF">LSALG_LOCUS30372</name>
</gene>
<accession>A0AA36ED75</accession>
<protein>
    <submittedName>
        <fullName evidence="2">Uncharacterized protein</fullName>
    </submittedName>
</protein>
<name>A0AA36ED75_LACSI</name>
<organism evidence="2 3">
    <name type="scientific">Lactuca saligna</name>
    <name type="common">Willowleaf lettuce</name>
    <dbReference type="NCBI Taxonomy" id="75948"/>
    <lineage>
        <taxon>Eukaryota</taxon>
        <taxon>Viridiplantae</taxon>
        <taxon>Streptophyta</taxon>
        <taxon>Embryophyta</taxon>
        <taxon>Tracheophyta</taxon>
        <taxon>Spermatophyta</taxon>
        <taxon>Magnoliopsida</taxon>
        <taxon>eudicotyledons</taxon>
        <taxon>Gunneridae</taxon>
        <taxon>Pentapetalae</taxon>
        <taxon>asterids</taxon>
        <taxon>campanulids</taxon>
        <taxon>Asterales</taxon>
        <taxon>Asteraceae</taxon>
        <taxon>Cichorioideae</taxon>
        <taxon>Cichorieae</taxon>
        <taxon>Lactucinae</taxon>
        <taxon>Lactuca</taxon>
    </lineage>
</organism>
<evidence type="ECO:0000313" key="2">
    <source>
        <dbReference type="EMBL" id="CAI9291222.1"/>
    </source>
</evidence>
<proteinExistence type="predicted"/>
<reference evidence="2" key="1">
    <citation type="submission" date="2023-04" db="EMBL/GenBank/DDBJ databases">
        <authorList>
            <person name="Vijverberg K."/>
            <person name="Xiong W."/>
            <person name="Schranz E."/>
        </authorList>
    </citation>
    <scope>NUCLEOTIDE SEQUENCE</scope>
</reference>
<dbReference type="Proteomes" id="UP001177003">
    <property type="component" value="Chromosome 6"/>
</dbReference>
<evidence type="ECO:0000313" key="3">
    <source>
        <dbReference type="Proteomes" id="UP001177003"/>
    </source>
</evidence>
<sequence>MHKPITNLFSSQPTKDERVVQEEKSSDEGIMVSFADFQFNPDEDNVPDNMIMSGKQFKNLNNKINSPFQIQADNGGRNFNTEVEMEHLLKSQENRFRSLVESLEQKLVERKVDVITDAITKLVDFNTYYSTKLEVESEKDSQTNIKSELTPILELVLQLPTNAPPARQVSQGGDKGCGGVGSSKDSEKGVVVGKVISIQMSTSLPISLTTTSTTRPLRKWIIINEGVKG</sequence>
<dbReference type="EMBL" id="OX465082">
    <property type="protein sequence ID" value="CAI9291222.1"/>
    <property type="molecule type" value="Genomic_DNA"/>
</dbReference>